<dbReference type="HOGENOM" id="CLU_066396_0_0_11"/>
<feature type="region of interest" description="Disordered" evidence="1">
    <location>
        <begin position="282"/>
        <end position="324"/>
    </location>
</feature>
<feature type="domain" description="Aminoglycoside phosphotransferase" evidence="2">
    <location>
        <begin position="139"/>
        <end position="190"/>
    </location>
</feature>
<reference evidence="4" key="1">
    <citation type="journal article" date="2008" name="PLoS ONE">
        <title>Survival in nuclear waste, extreme resistance, and potential applications gleaned from the genome sequence of Kineococcus radiotolerans SRS30216.</title>
        <authorList>
            <person name="Bagwell C.E."/>
            <person name="Bhat S."/>
            <person name="Hawkins G.M."/>
            <person name="Smith B.W."/>
            <person name="Biswas T."/>
            <person name="Hoover T.R."/>
            <person name="Saunders E."/>
            <person name="Han C.S."/>
            <person name="Tsodikov O.V."/>
            <person name="Shimkets L.J."/>
        </authorList>
    </citation>
    <scope>NUCLEOTIDE SEQUENCE [LARGE SCALE GENOMIC DNA]</scope>
    <source>
        <strain evidence="4">ATCC BAA-149 / DSM 14245 / SRS30216</strain>
    </source>
</reference>
<dbReference type="STRING" id="266940.Krad_4227"/>
<dbReference type="SUPFAM" id="SSF56112">
    <property type="entry name" value="Protein kinase-like (PK-like)"/>
    <property type="match status" value="1"/>
</dbReference>
<dbReference type="EMBL" id="CP000750">
    <property type="protein sequence ID" value="ABS05690.1"/>
    <property type="molecule type" value="Genomic_DNA"/>
</dbReference>
<evidence type="ECO:0000313" key="4">
    <source>
        <dbReference type="Proteomes" id="UP000001116"/>
    </source>
</evidence>
<name>A6WFV1_KINRD</name>
<dbReference type="eggNOG" id="COG2334">
    <property type="taxonomic scope" value="Bacteria"/>
</dbReference>
<protein>
    <submittedName>
        <fullName evidence="3">Aminoglycoside phosphotransferase</fullName>
    </submittedName>
</protein>
<dbReference type="GO" id="GO:0016740">
    <property type="term" value="F:transferase activity"/>
    <property type="evidence" value="ECO:0007669"/>
    <property type="project" value="UniProtKB-KW"/>
</dbReference>
<evidence type="ECO:0000313" key="3">
    <source>
        <dbReference type="EMBL" id="ABS05690.1"/>
    </source>
</evidence>
<feature type="compositionally biased region" description="Basic and acidic residues" evidence="1">
    <location>
        <begin position="314"/>
        <end position="324"/>
    </location>
</feature>
<dbReference type="KEGG" id="kra:Krad_4227"/>
<dbReference type="InterPro" id="IPR011009">
    <property type="entry name" value="Kinase-like_dom_sf"/>
</dbReference>
<dbReference type="InterPro" id="IPR002575">
    <property type="entry name" value="Aminoglycoside_PTrfase"/>
</dbReference>
<feature type="region of interest" description="Disordered" evidence="1">
    <location>
        <begin position="1"/>
        <end position="25"/>
    </location>
</feature>
<feature type="compositionally biased region" description="Pro residues" evidence="1">
    <location>
        <begin position="1"/>
        <end position="11"/>
    </location>
</feature>
<dbReference type="Proteomes" id="UP000001116">
    <property type="component" value="Chromosome"/>
</dbReference>
<dbReference type="RefSeq" id="WP_012086016.1">
    <property type="nucleotide sequence ID" value="NC_009664.2"/>
</dbReference>
<feature type="compositionally biased region" description="Gly residues" evidence="1">
    <location>
        <begin position="293"/>
        <end position="305"/>
    </location>
</feature>
<keyword evidence="4" id="KW-1185">Reference proteome</keyword>
<dbReference type="Gene3D" id="3.90.1200.10">
    <property type="match status" value="1"/>
</dbReference>
<proteinExistence type="predicted"/>
<dbReference type="Pfam" id="PF01636">
    <property type="entry name" value="APH"/>
    <property type="match status" value="1"/>
</dbReference>
<sequence>MSDEPAGPPGDLPGDLPDDLPGDLPGDEVLVGGGVNRVVRRGDRVLRPTGPWSVRVHDLLRRLEAAGFDAAPRVHGAAGGREELDFLPGTVGNYPVSDEAASATALRTAAELLRDYHRATAGFARALPREGWLLPVREPVEVVCHGDYAPHNCVLDGERVVGLIDFDTARPGPRLTDLGVAAYRWVPLSDPAHEGVRPGTAEQAARLAAFCDAYGASAVERRGLVDAVLEHLDLLVRHMHEQAGAGVAAFAQHVADGHDELYRADARYVGAHRAVLEAAVLAGEPGRERGGKHGGGPGVGTGGAGSPSAPSSRNAERSGGEGHD</sequence>
<evidence type="ECO:0000259" key="2">
    <source>
        <dbReference type="Pfam" id="PF01636"/>
    </source>
</evidence>
<accession>A6WFV1</accession>
<gene>
    <name evidence="3" type="ordered locus">Krad_4227</name>
</gene>
<dbReference type="AlphaFoldDB" id="A6WFV1"/>
<evidence type="ECO:0000256" key="1">
    <source>
        <dbReference type="SAM" id="MobiDB-lite"/>
    </source>
</evidence>
<organism evidence="3 4">
    <name type="scientific">Kineococcus radiotolerans (strain ATCC BAA-149 / DSM 14245 / SRS30216)</name>
    <dbReference type="NCBI Taxonomy" id="266940"/>
    <lineage>
        <taxon>Bacteria</taxon>
        <taxon>Bacillati</taxon>
        <taxon>Actinomycetota</taxon>
        <taxon>Actinomycetes</taxon>
        <taxon>Kineosporiales</taxon>
        <taxon>Kineosporiaceae</taxon>
        <taxon>Kineococcus</taxon>
    </lineage>
</organism>